<dbReference type="Gene3D" id="2.130.10.10">
    <property type="entry name" value="YVTN repeat-like/Quinoprotein amine dehydrogenase"/>
    <property type="match status" value="2"/>
</dbReference>
<accession>A0AA39V3J2</accession>
<evidence type="ECO:0000256" key="3">
    <source>
        <dbReference type="PROSITE-ProRule" id="PRU00221"/>
    </source>
</evidence>
<evidence type="ECO:0000256" key="2">
    <source>
        <dbReference type="ARBA" id="ARBA00022737"/>
    </source>
</evidence>
<dbReference type="Proteomes" id="UP001166286">
    <property type="component" value="Unassembled WGS sequence"/>
</dbReference>
<dbReference type="EMBL" id="JAFEKC020000005">
    <property type="protein sequence ID" value="KAK0514512.1"/>
    <property type="molecule type" value="Genomic_DNA"/>
</dbReference>
<dbReference type="AlphaFoldDB" id="A0AA39V3J2"/>
<dbReference type="InterPro" id="IPR015943">
    <property type="entry name" value="WD40/YVTN_repeat-like_dom_sf"/>
</dbReference>
<dbReference type="SMART" id="SM00320">
    <property type="entry name" value="WD40"/>
    <property type="match status" value="4"/>
</dbReference>
<dbReference type="SUPFAM" id="SSF50978">
    <property type="entry name" value="WD40 repeat-like"/>
    <property type="match status" value="1"/>
</dbReference>
<keyword evidence="1 3" id="KW-0853">WD repeat</keyword>
<keyword evidence="5" id="KW-1185">Reference proteome</keyword>
<evidence type="ECO:0000256" key="1">
    <source>
        <dbReference type="ARBA" id="ARBA00022574"/>
    </source>
</evidence>
<keyword evidence="2" id="KW-0677">Repeat</keyword>
<gene>
    <name evidence="4" type="ORF">JMJ35_003129</name>
</gene>
<name>A0AA39V3J2_9LECA</name>
<organism evidence="4 5">
    <name type="scientific">Cladonia borealis</name>
    <dbReference type="NCBI Taxonomy" id="184061"/>
    <lineage>
        <taxon>Eukaryota</taxon>
        <taxon>Fungi</taxon>
        <taxon>Dikarya</taxon>
        <taxon>Ascomycota</taxon>
        <taxon>Pezizomycotina</taxon>
        <taxon>Lecanoromycetes</taxon>
        <taxon>OSLEUM clade</taxon>
        <taxon>Lecanoromycetidae</taxon>
        <taxon>Lecanorales</taxon>
        <taxon>Lecanorineae</taxon>
        <taxon>Cladoniaceae</taxon>
        <taxon>Cladonia</taxon>
    </lineage>
</organism>
<sequence>MSDQGFKKQRDLKLHCQKYHPPPKVPELVLDEGLTIEYAHDLENSFTVDLLHQFTSEPACTSVAISGDERYFAVGADRKIYICSLGSGKEVMRFEVNTPGPVHPNDDEYFRDLAFTTNSKFLIGTSKSGRIMTWKIKTKKLKSDRRAHKQDIYAIAISSDGNHLASASGDHDGLLDVEFFLDQQHSILASLDKKLMIVDWRNDSLVETLLGHTSSCCQVCILPISRKIFSASFDKAVKVWSRQKTVEDISPKTNLGYSIERTLTGHEDVALTVNGIPVSVHAVPIEAVFARHT</sequence>
<reference evidence="4" key="1">
    <citation type="submission" date="2023-03" db="EMBL/GenBank/DDBJ databases">
        <title>Complete genome of Cladonia borealis.</title>
        <authorList>
            <person name="Park H."/>
        </authorList>
    </citation>
    <scope>NUCLEOTIDE SEQUENCE</scope>
    <source>
        <strain evidence="4">ANT050790</strain>
    </source>
</reference>
<dbReference type="InterPro" id="IPR001680">
    <property type="entry name" value="WD40_rpt"/>
</dbReference>
<dbReference type="PROSITE" id="PS50082">
    <property type="entry name" value="WD_REPEATS_2"/>
    <property type="match status" value="1"/>
</dbReference>
<proteinExistence type="predicted"/>
<evidence type="ECO:0000313" key="5">
    <source>
        <dbReference type="Proteomes" id="UP001166286"/>
    </source>
</evidence>
<dbReference type="PANTHER" id="PTHR19848:SF8">
    <property type="entry name" value="F-BOX AND WD REPEAT DOMAIN CONTAINING 7"/>
    <property type="match status" value="1"/>
</dbReference>
<feature type="repeat" description="WD" evidence="3">
    <location>
        <begin position="209"/>
        <end position="241"/>
    </location>
</feature>
<dbReference type="InterPro" id="IPR036322">
    <property type="entry name" value="WD40_repeat_dom_sf"/>
</dbReference>
<evidence type="ECO:0000313" key="4">
    <source>
        <dbReference type="EMBL" id="KAK0514512.1"/>
    </source>
</evidence>
<comment type="caution">
    <text evidence="4">The sequence shown here is derived from an EMBL/GenBank/DDBJ whole genome shotgun (WGS) entry which is preliminary data.</text>
</comment>
<dbReference type="Pfam" id="PF00400">
    <property type="entry name" value="WD40"/>
    <property type="match status" value="3"/>
</dbReference>
<dbReference type="PANTHER" id="PTHR19848">
    <property type="entry name" value="WD40 REPEAT PROTEIN"/>
    <property type="match status" value="1"/>
</dbReference>
<protein>
    <submittedName>
        <fullName evidence="4">Uncharacterized protein</fullName>
    </submittedName>
</protein>